<dbReference type="EnsemblFungi" id="CEF79807">
    <property type="protein sequence ID" value="CEF79807"/>
    <property type="gene ID" value="FGRRES_16049"/>
</dbReference>
<dbReference type="InParanoid" id="A0A0E0S8I2"/>
<feature type="transmembrane region" description="Helical" evidence="6">
    <location>
        <begin position="179"/>
        <end position="207"/>
    </location>
</feature>
<name>A0A0E0S8I2_GIBZE</name>
<reference evidence="9" key="5">
    <citation type="submission" date="2017-01" db="UniProtKB">
        <authorList>
            <consortium name="EnsemblFungi"/>
        </authorList>
    </citation>
    <scope>IDENTIFICATION</scope>
    <source>
        <strain evidence="9">PH-1 / ATCC MYA-4620 / FGSC 9075 / NRRL 31084</strain>
    </source>
</reference>
<proteinExistence type="inferred from homology"/>
<dbReference type="GO" id="GO:0016020">
    <property type="term" value="C:membrane"/>
    <property type="evidence" value="ECO:0007669"/>
    <property type="project" value="UniProtKB-SubCell"/>
</dbReference>
<evidence type="ECO:0000259" key="7">
    <source>
        <dbReference type="Pfam" id="PF20684"/>
    </source>
</evidence>
<evidence type="ECO:0000256" key="1">
    <source>
        <dbReference type="ARBA" id="ARBA00004141"/>
    </source>
</evidence>
<dbReference type="PANTHER" id="PTHR33048">
    <property type="entry name" value="PTH11-LIKE INTEGRAL MEMBRANE PROTEIN (AFU_ORTHOLOGUE AFUA_5G11245)"/>
    <property type="match status" value="1"/>
</dbReference>
<feature type="transmembrane region" description="Helical" evidence="6">
    <location>
        <begin position="98"/>
        <end position="125"/>
    </location>
</feature>
<sequence>MPAPPPFIVNTDPKRVAESQTTLIVGVITAINFVALAVVAARTYTRLVISKSPGAQDVLMILSACTGLAGTIILYLQIPHGLGKHADTIERADFTKFSRYSFILTVVPLLGGIGLLKIAIALELIKYNGNSWKWYKITLRCMIAFVVAYTVEAWLSFILFCNPVARQWDRSLEGSCYPISMFIAFGLANSAFNIFTDIAFASLPIPLIWSLKMPLKTRIYLIIVLSLGYIAAAMGLVKAVSQMKYDPAGDNTYLYDIQFWGLLQLNVGTIAACAPSLRPLVKNILRLKSLTPTYGYSDYGQRQHSLPLSTIEGVIAASSSRQGDQEEQSKRRHDPKNAIYVETIFELKNSSQVAILDTNSTERARVQGVSD</sequence>
<feature type="transmembrane region" description="Helical" evidence="6">
    <location>
        <begin position="137"/>
        <end position="159"/>
    </location>
</feature>
<evidence type="ECO:0000256" key="5">
    <source>
        <dbReference type="ARBA" id="ARBA00038359"/>
    </source>
</evidence>
<comment type="similarity">
    <text evidence="5">Belongs to the SAT4 family.</text>
</comment>
<accession>A0A0E0S8I2</accession>
<feature type="transmembrane region" description="Helical" evidence="6">
    <location>
        <begin position="219"/>
        <end position="237"/>
    </location>
</feature>
<dbReference type="Pfam" id="PF20684">
    <property type="entry name" value="Fung_rhodopsin"/>
    <property type="match status" value="1"/>
</dbReference>
<evidence type="ECO:0000256" key="3">
    <source>
        <dbReference type="ARBA" id="ARBA00022989"/>
    </source>
</evidence>
<dbReference type="EMBL" id="HG970333">
    <property type="protein sequence ID" value="CEF79807.1"/>
    <property type="molecule type" value="Genomic_DNA"/>
</dbReference>
<evidence type="ECO:0000256" key="6">
    <source>
        <dbReference type="SAM" id="Phobius"/>
    </source>
</evidence>
<feature type="transmembrane region" description="Helical" evidence="6">
    <location>
        <begin position="57"/>
        <end position="78"/>
    </location>
</feature>
<protein>
    <submittedName>
        <fullName evidence="8">Chromosome 2, complete genome</fullName>
    </submittedName>
</protein>
<reference evidence="8 10" key="4">
    <citation type="journal article" date="2015" name="BMC Genomics">
        <title>The completed genome sequence of the pathogenic ascomycete fungus Fusarium graminearum.</title>
        <authorList>
            <person name="King R."/>
            <person name="Urban M."/>
            <person name="Hammond-Kosack M.C."/>
            <person name="Hassani-Pak K."/>
            <person name="Hammond-Kosack K.E."/>
        </authorList>
    </citation>
    <scope>NUCLEOTIDE SEQUENCE [LARGE SCALE GENOMIC DNA]</scope>
    <source>
        <strain evidence="10">ATCC MYA-4620 / CBS 123657 / FGSC 9075 / NRRL 31084 / PH-1</strain>
        <strain evidence="8">PH-1</strain>
    </source>
</reference>
<organism evidence="9">
    <name type="scientific">Gibberella zeae (strain ATCC MYA-4620 / CBS 123657 / FGSC 9075 / NRRL 31084 / PH-1)</name>
    <name type="common">Wheat head blight fungus</name>
    <name type="synonym">Fusarium graminearum</name>
    <dbReference type="NCBI Taxonomy" id="229533"/>
    <lineage>
        <taxon>Eukaryota</taxon>
        <taxon>Fungi</taxon>
        <taxon>Dikarya</taxon>
        <taxon>Ascomycota</taxon>
        <taxon>Pezizomycotina</taxon>
        <taxon>Sordariomycetes</taxon>
        <taxon>Hypocreomycetidae</taxon>
        <taxon>Hypocreales</taxon>
        <taxon>Nectriaceae</taxon>
        <taxon>Fusarium</taxon>
    </lineage>
</organism>
<keyword evidence="2 6" id="KW-0812">Transmembrane</keyword>
<dbReference type="InterPro" id="IPR049326">
    <property type="entry name" value="Rhodopsin_dom_fungi"/>
</dbReference>
<reference evidence="9 10" key="2">
    <citation type="journal article" date="2010" name="Nature">
        <title>Comparative genomics reveals mobile pathogenicity chromosomes in Fusarium.</title>
        <authorList>
            <person name="Ma L.J."/>
            <person name="van der Does H.C."/>
            <person name="Borkovich K.A."/>
            <person name="Coleman J.J."/>
            <person name="Daboussi M.J."/>
            <person name="Di Pietro A."/>
            <person name="Dufresne M."/>
            <person name="Freitag M."/>
            <person name="Grabherr M."/>
            <person name="Henrissat B."/>
            <person name="Houterman P.M."/>
            <person name="Kang S."/>
            <person name="Shim W.B."/>
            <person name="Woloshuk C."/>
            <person name="Xie X."/>
            <person name="Xu J.R."/>
            <person name="Antoniw J."/>
            <person name="Baker S.E."/>
            <person name="Bluhm B.H."/>
            <person name="Breakspear A."/>
            <person name="Brown D.W."/>
            <person name="Butchko R.A."/>
            <person name="Chapman S."/>
            <person name="Coulson R."/>
            <person name="Coutinho P.M."/>
            <person name="Danchin E.G."/>
            <person name="Diener A."/>
            <person name="Gale L.R."/>
            <person name="Gardiner D.M."/>
            <person name="Goff S."/>
            <person name="Hammond-Kosack K.E."/>
            <person name="Hilburn K."/>
            <person name="Hua-Van A."/>
            <person name="Jonkers W."/>
            <person name="Kazan K."/>
            <person name="Kodira C.D."/>
            <person name="Koehrsen M."/>
            <person name="Kumar L."/>
            <person name="Lee Y.H."/>
            <person name="Li L."/>
            <person name="Manners J.M."/>
            <person name="Miranda-Saavedra D."/>
            <person name="Mukherjee M."/>
            <person name="Park G."/>
            <person name="Park J."/>
            <person name="Park S.Y."/>
            <person name="Proctor R.H."/>
            <person name="Regev A."/>
            <person name="Ruiz-Roldan M.C."/>
            <person name="Sain D."/>
            <person name="Sakthikumar S."/>
            <person name="Sykes S."/>
            <person name="Schwartz D.C."/>
            <person name="Turgeon B.G."/>
            <person name="Wapinski I."/>
            <person name="Yoder O."/>
            <person name="Young S."/>
            <person name="Zeng Q."/>
            <person name="Zhou S."/>
            <person name="Galagan J."/>
            <person name="Cuomo C.A."/>
            <person name="Kistler H.C."/>
            <person name="Rep M."/>
        </authorList>
    </citation>
    <scope>GENOME REANNOTATION</scope>
    <source>
        <strain evidence="10">ATCC MYA-4620 / CBS 123657 / FGSC 9075 / NRRL 31084 / PH-1</strain>
        <strain evidence="9">PH-1 / ATCC MYA-4620 / FGSC 9075 / NRRL 31084</strain>
    </source>
</reference>
<dbReference type="Proteomes" id="UP000070720">
    <property type="component" value="Chromosome 2"/>
</dbReference>
<reference key="3">
    <citation type="submission" date="2014-02" db="EMBL/GenBank/DDBJ databases">
        <title>A revised Fusarium graminearum genomic reference sequence using whole shotgun re-sequencing.</title>
        <authorList>
            <person name="King R."/>
            <person name="Urban M."/>
            <person name="Hassani-Pak K."/>
            <person name="Hammond-Kosack K."/>
        </authorList>
    </citation>
    <scope>NUCLEOTIDE SEQUENCE</scope>
    <source>
        <strain>PH-1</strain>
    </source>
</reference>
<keyword evidence="10" id="KW-1185">Reference proteome</keyword>
<evidence type="ECO:0000313" key="8">
    <source>
        <dbReference type="EMBL" id="CEF79807.1"/>
    </source>
</evidence>
<evidence type="ECO:0000313" key="9">
    <source>
        <dbReference type="EnsemblFungi" id="CEF79807"/>
    </source>
</evidence>
<evidence type="ECO:0000256" key="2">
    <source>
        <dbReference type="ARBA" id="ARBA00022692"/>
    </source>
</evidence>
<dbReference type="InterPro" id="IPR052337">
    <property type="entry name" value="SAT4-like"/>
</dbReference>
<feature type="domain" description="Rhodopsin" evidence="7">
    <location>
        <begin position="41"/>
        <end position="282"/>
    </location>
</feature>
<feature type="transmembrane region" description="Helical" evidence="6">
    <location>
        <begin position="23"/>
        <end position="45"/>
    </location>
</feature>
<keyword evidence="4 6" id="KW-0472">Membrane</keyword>
<dbReference type="VEuPathDB" id="FungiDB:FGRAMPH1_01G16015"/>
<evidence type="ECO:0000256" key="4">
    <source>
        <dbReference type="ARBA" id="ARBA00023136"/>
    </source>
</evidence>
<dbReference type="PANTHER" id="PTHR33048:SF167">
    <property type="entry name" value="INTEGRAL MEMBRANE PROTEIN"/>
    <property type="match status" value="1"/>
</dbReference>
<reference evidence="9 10" key="1">
    <citation type="journal article" date="2007" name="Science">
        <title>The Fusarium graminearum genome reveals a link between localized polymorphism and pathogen specialization.</title>
        <authorList>
            <person name="Cuomo C.A."/>
            <person name="Gueldener U."/>
            <person name="Xu J.-R."/>
            <person name="Trail F."/>
            <person name="Turgeon B.G."/>
            <person name="Di Pietro A."/>
            <person name="Walton J.D."/>
            <person name="Ma L.-J."/>
            <person name="Baker S.E."/>
            <person name="Rep M."/>
            <person name="Adam G."/>
            <person name="Antoniw J."/>
            <person name="Baldwin T."/>
            <person name="Calvo S.E."/>
            <person name="Chang Y.-L."/>
            <person name="DeCaprio D."/>
            <person name="Gale L.R."/>
            <person name="Gnerre S."/>
            <person name="Goswami R.S."/>
            <person name="Hammond-Kosack K."/>
            <person name="Harris L.J."/>
            <person name="Hilburn K."/>
            <person name="Kennell J.C."/>
            <person name="Kroken S."/>
            <person name="Magnuson J.K."/>
            <person name="Mannhaupt G."/>
            <person name="Mauceli E.W."/>
            <person name="Mewes H.-W."/>
            <person name="Mitterbauer R."/>
            <person name="Muehlbauer G."/>
            <person name="Muensterkoetter M."/>
            <person name="Nelson D."/>
            <person name="O'Donnell K."/>
            <person name="Ouellet T."/>
            <person name="Qi W."/>
            <person name="Quesneville H."/>
            <person name="Roncero M.I.G."/>
            <person name="Seong K.-Y."/>
            <person name="Tetko I.V."/>
            <person name="Urban M."/>
            <person name="Waalwijk C."/>
            <person name="Ward T.J."/>
            <person name="Yao J."/>
            <person name="Birren B.W."/>
            <person name="Kistler H.C."/>
        </authorList>
    </citation>
    <scope>NUCLEOTIDE SEQUENCE [LARGE SCALE GENOMIC DNA]</scope>
    <source>
        <strain evidence="10">ATCC MYA-4620 / CBS 123657 / FGSC 9075 / NRRL 31084 / PH-1</strain>
        <strain evidence="9">PH-1 / ATCC MYA-4620 / FGSC 9075 / NRRL 31084</strain>
    </source>
</reference>
<evidence type="ECO:0000313" key="10">
    <source>
        <dbReference type="Proteomes" id="UP000070720"/>
    </source>
</evidence>
<comment type="subcellular location">
    <subcellularLocation>
        <location evidence="1">Membrane</location>
        <topology evidence="1">Multi-pass membrane protein</topology>
    </subcellularLocation>
</comment>
<gene>
    <name evidence="9" type="primary">FG11529.1</name>
    <name evidence="8" type="ORF">FGRAMPH1_01T16015</name>
</gene>
<keyword evidence="3 6" id="KW-1133">Transmembrane helix</keyword>
<dbReference type="AlphaFoldDB" id="A0A0E0S8I2"/>